<name>A0A2H0WKG7_UNCKA</name>
<evidence type="ECO:0000256" key="1">
    <source>
        <dbReference type="SAM" id="Phobius"/>
    </source>
</evidence>
<protein>
    <submittedName>
        <fullName evidence="2">Uncharacterized protein</fullName>
    </submittedName>
</protein>
<organism evidence="2 3">
    <name type="scientific">candidate division WWE3 bacterium CG09_land_8_20_14_0_10_39_24</name>
    <dbReference type="NCBI Taxonomy" id="1975088"/>
    <lineage>
        <taxon>Bacteria</taxon>
        <taxon>Katanobacteria</taxon>
    </lineage>
</organism>
<sequence length="108" mass="12827">MLRKVSNEEVKGKYLLVVLLSLLVVLLDILFIHANKTLIFLFVCGVFWKCSLFLNWKLSHFFKIVLVLIIFSWFLSCFEKNISAEKAMVWAYSFLIIIFIKMFKMQDH</sequence>
<gene>
    <name evidence="2" type="ORF">COT69_00160</name>
</gene>
<feature type="transmembrane region" description="Helical" evidence="1">
    <location>
        <begin position="87"/>
        <end position="103"/>
    </location>
</feature>
<keyword evidence="1" id="KW-1133">Transmembrane helix</keyword>
<dbReference type="EMBL" id="PEZN01000003">
    <property type="protein sequence ID" value="PIS13162.1"/>
    <property type="molecule type" value="Genomic_DNA"/>
</dbReference>
<comment type="caution">
    <text evidence="2">The sequence shown here is derived from an EMBL/GenBank/DDBJ whole genome shotgun (WGS) entry which is preliminary data.</text>
</comment>
<keyword evidence="1" id="KW-0472">Membrane</keyword>
<evidence type="ECO:0000313" key="2">
    <source>
        <dbReference type="EMBL" id="PIS13162.1"/>
    </source>
</evidence>
<evidence type="ECO:0000313" key="3">
    <source>
        <dbReference type="Proteomes" id="UP000230787"/>
    </source>
</evidence>
<feature type="transmembrane region" description="Helical" evidence="1">
    <location>
        <begin position="61"/>
        <end position="81"/>
    </location>
</feature>
<accession>A0A2H0WKG7</accession>
<keyword evidence="1" id="KW-0812">Transmembrane</keyword>
<dbReference type="Proteomes" id="UP000230787">
    <property type="component" value="Unassembled WGS sequence"/>
</dbReference>
<reference evidence="3" key="1">
    <citation type="submission" date="2017-09" db="EMBL/GenBank/DDBJ databases">
        <title>Depth-based differentiation of microbial function through sediment-hosted aquifers and enrichment of novel symbionts in the deep terrestrial subsurface.</title>
        <authorList>
            <person name="Probst A.J."/>
            <person name="Ladd B."/>
            <person name="Jarett J.K."/>
            <person name="Geller-Mcgrath D.E."/>
            <person name="Sieber C.M.K."/>
            <person name="Emerson J.B."/>
            <person name="Anantharaman K."/>
            <person name="Thomas B.C."/>
            <person name="Malmstrom R."/>
            <person name="Stieglmeier M."/>
            <person name="Klingl A."/>
            <person name="Woyke T."/>
            <person name="Ryan C.M."/>
            <person name="Banfield J.F."/>
        </authorList>
    </citation>
    <scope>NUCLEOTIDE SEQUENCE [LARGE SCALE GENOMIC DNA]</scope>
</reference>
<proteinExistence type="predicted"/>
<feature type="transmembrane region" description="Helical" evidence="1">
    <location>
        <begin position="12"/>
        <end position="32"/>
    </location>
</feature>
<dbReference type="AlphaFoldDB" id="A0A2H0WKG7"/>
<feature type="transmembrane region" description="Helical" evidence="1">
    <location>
        <begin position="38"/>
        <end position="54"/>
    </location>
</feature>